<evidence type="ECO:0000313" key="3">
    <source>
        <dbReference type="EMBL" id="RKK09763.1"/>
    </source>
</evidence>
<dbReference type="Proteomes" id="UP000270866">
    <property type="component" value="Unassembled WGS sequence"/>
</dbReference>
<reference evidence="3 4" key="1">
    <citation type="journal article" date="2018" name="Sci. Rep.">
        <title>Characterisation of pathogen-specific regions and novel effector candidates in Fusarium oxysporum f. sp. cepae.</title>
        <authorList>
            <person name="Armitage A.D."/>
            <person name="Taylor A."/>
            <person name="Sobczyk M.K."/>
            <person name="Baxter L."/>
            <person name="Greenfield B.P."/>
            <person name="Bates H.J."/>
            <person name="Wilson F."/>
            <person name="Jackson A.C."/>
            <person name="Ott S."/>
            <person name="Harrison R.J."/>
            <person name="Clarkson J.P."/>
        </authorList>
    </citation>
    <scope>NUCLEOTIDE SEQUENCE [LARGE SCALE GENOMIC DNA]</scope>
    <source>
        <strain evidence="3 4">FoC_Fus2</strain>
    </source>
</reference>
<organism evidence="3 4">
    <name type="scientific">Fusarium oxysporum f. sp. cepae</name>
    <dbReference type="NCBI Taxonomy" id="396571"/>
    <lineage>
        <taxon>Eukaryota</taxon>
        <taxon>Fungi</taxon>
        <taxon>Dikarya</taxon>
        <taxon>Ascomycota</taxon>
        <taxon>Pezizomycotina</taxon>
        <taxon>Sordariomycetes</taxon>
        <taxon>Hypocreomycetidae</taxon>
        <taxon>Hypocreales</taxon>
        <taxon>Nectriaceae</taxon>
        <taxon>Fusarium</taxon>
        <taxon>Fusarium oxysporum species complex</taxon>
    </lineage>
</organism>
<gene>
    <name evidence="3" type="ORF">BFJ65_g16208</name>
</gene>
<evidence type="ECO:0000256" key="2">
    <source>
        <dbReference type="ARBA" id="ARBA00023002"/>
    </source>
</evidence>
<dbReference type="EMBL" id="MRCU01000012">
    <property type="protein sequence ID" value="RKK09763.1"/>
    <property type="molecule type" value="Genomic_DNA"/>
</dbReference>
<dbReference type="Pfam" id="PF00106">
    <property type="entry name" value="adh_short"/>
    <property type="match status" value="1"/>
</dbReference>
<evidence type="ECO:0000313" key="4">
    <source>
        <dbReference type="Proteomes" id="UP000270866"/>
    </source>
</evidence>
<dbReference type="GO" id="GO:0016491">
    <property type="term" value="F:oxidoreductase activity"/>
    <property type="evidence" value="ECO:0007669"/>
    <property type="project" value="UniProtKB-KW"/>
</dbReference>
<dbReference type="Gene3D" id="3.40.50.720">
    <property type="entry name" value="NAD(P)-binding Rossmann-like Domain"/>
    <property type="match status" value="2"/>
</dbReference>
<dbReference type="InterPro" id="IPR036291">
    <property type="entry name" value="NAD(P)-bd_dom_sf"/>
</dbReference>
<name>A0A3L6MYT5_FUSOX</name>
<comment type="caution">
    <text evidence="3">The sequence shown here is derived from an EMBL/GenBank/DDBJ whole genome shotgun (WGS) entry which is preliminary data.</text>
</comment>
<accession>A0A3L6MYT5</accession>
<dbReference type="InterPro" id="IPR002347">
    <property type="entry name" value="SDR_fam"/>
</dbReference>
<comment type="similarity">
    <text evidence="1">Belongs to the short-chain dehydrogenases/reductases (SDR) family.</text>
</comment>
<proteinExistence type="inferred from homology"/>
<dbReference type="AlphaFoldDB" id="A0A3L6MYT5"/>
<dbReference type="InterPro" id="IPR051122">
    <property type="entry name" value="SDR_DHRS6-like"/>
</dbReference>
<evidence type="ECO:0000256" key="1">
    <source>
        <dbReference type="ARBA" id="ARBA00006484"/>
    </source>
</evidence>
<sequence length="167" mass="17039">MASSRSGLLVLGAGGMGLAIARRLGAGRLVFLADNSPKVLDFAASSLRSDGHEVQTHIVDVSSNDSVKNLAKIASEAARLNAVVNTAGISPGMGTARRIFEVNLLGTANVIDAFLEVMPPGSSLISIASLVAFLSSPDASFINGADFVIDGGATAASRFSDPILELV</sequence>
<dbReference type="SUPFAM" id="SSF51735">
    <property type="entry name" value="NAD(P)-binding Rossmann-fold domains"/>
    <property type="match status" value="1"/>
</dbReference>
<keyword evidence="2" id="KW-0560">Oxidoreductase</keyword>
<dbReference type="PANTHER" id="PTHR43477:SF1">
    <property type="entry name" value="DIHYDROANTICAPSIN 7-DEHYDROGENASE"/>
    <property type="match status" value="1"/>
</dbReference>
<dbReference type="PANTHER" id="PTHR43477">
    <property type="entry name" value="DIHYDROANTICAPSIN 7-DEHYDROGENASE"/>
    <property type="match status" value="1"/>
</dbReference>
<protein>
    <submittedName>
        <fullName evidence="3">Uncharacterized protein</fullName>
    </submittedName>
</protein>